<organism evidence="1">
    <name type="scientific">Anguilla anguilla</name>
    <name type="common">European freshwater eel</name>
    <name type="synonym">Muraena anguilla</name>
    <dbReference type="NCBI Taxonomy" id="7936"/>
    <lineage>
        <taxon>Eukaryota</taxon>
        <taxon>Metazoa</taxon>
        <taxon>Chordata</taxon>
        <taxon>Craniata</taxon>
        <taxon>Vertebrata</taxon>
        <taxon>Euteleostomi</taxon>
        <taxon>Actinopterygii</taxon>
        <taxon>Neopterygii</taxon>
        <taxon>Teleostei</taxon>
        <taxon>Anguilliformes</taxon>
        <taxon>Anguillidae</taxon>
        <taxon>Anguilla</taxon>
    </lineage>
</organism>
<reference evidence="1" key="2">
    <citation type="journal article" date="2015" name="Fish Shellfish Immunol.">
        <title>Early steps in the European eel (Anguilla anguilla)-Vibrio vulnificus interaction in the gills: Role of the RtxA13 toxin.</title>
        <authorList>
            <person name="Callol A."/>
            <person name="Pajuelo D."/>
            <person name="Ebbesson L."/>
            <person name="Teles M."/>
            <person name="MacKenzie S."/>
            <person name="Amaro C."/>
        </authorList>
    </citation>
    <scope>NUCLEOTIDE SEQUENCE</scope>
</reference>
<reference evidence="1" key="1">
    <citation type="submission" date="2014-11" db="EMBL/GenBank/DDBJ databases">
        <authorList>
            <person name="Amaro Gonzalez C."/>
        </authorList>
    </citation>
    <scope>NUCLEOTIDE SEQUENCE</scope>
</reference>
<proteinExistence type="predicted"/>
<evidence type="ECO:0000313" key="1">
    <source>
        <dbReference type="EMBL" id="JAH79507.1"/>
    </source>
</evidence>
<sequence>MNESSAAFLVKALHASLSYLSHTLALGLFYPQAVFFHDLYSVN</sequence>
<name>A0A0E9VN73_ANGAN</name>
<dbReference type="EMBL" id="GBXM01029070">
    <property type="protein sequence ID" value="JAH79507.1"/>
    <property type="molecule type" value="Transcribed_RNA"/>
</dbReference>
<dbReference type="AlphaFoldDB" id="A0A0E9VN73"/>
<accession>A0A0E9VN73</accession>
<protein>
    <submittedName>
        <fullName evidence="1">Uncharacterized protein</fullName>
    </submittedName>
</protein>